<proteinExistence type="inferred from homology"/>
<dbReference type="InterPro" id="IPR003439">
    <property type="entry name" value="ABC_transporter-like_ATP-bd"/>
</dbReference>
<comment type="similarity">
    <text evidence="1">Belongs to the ABC transporter superfamily.</text>
</comment>
<dbReference type="Gene3D" id="3.40.50.300">
    <property type="entry name" value="P-loop containing nucleotide triphosphate hydrolases"/>
    <property type="match status" value="1"/>
</dbReference>
<dbReference type="InterPro" id="IPR050319">
    <property type="entry name" value="ABC_transp_ATP-bind"/>
</dbReference>
<evidence type="ECO:0000313" key="7">
    <source>
        <dbReference type="EMBL" id="MRW95708.1"/>
    </source>
</evidence>
<dbReference type="PANTHER" id="PTHR43776:SF7">
    <property type="entry name" value="D,D-DIPEPTIDE TRANSPORT ATP-BINDING PROTEIN DDPF-RELATED"/>
    <property type="match status" value="1"/>
</dbReference>
<name>A0A6A8G549_9EURY</name>
<dbReference type="PROSITE" id="PS00211">
    <property type="entry name" value="ABC_TRANSPORTER_1"/>
    <property type="match status" value="1"/>
</dbReference>
<keyword evidence="3" id="KW-0547">Nucleotide-binding</keyword>
<dbReference type="Pfam" id="PF08352">
    <property type="entry name" value="oligo_HPY"/>
    <property type="match status" value="1"/>
</dbReference>
<feature type="compositionally biased region" description="Basic and acidic residues" evidence="5">
    <location>
        <begin position="265"/>
        <end position="274"/>
    </location>
</feature>
<protein>
    <submittedName>
        <fullName evidence="7">ATP-binding cassette domain-containing protein</fullName>
    </submittedName>
</protein>
<dbReference type="InterPro" id="IPR027417">
    <property type="entry name" value="P-loop_NTPase"/>
</dbReference>
<dbReference type="EMBL" id="WKJQ01000001">
    <property type="protein sequence ID" value="MRW95708.1"/>
    <property type="molecule type" value="Genomic_DNA"/>
</dbReference>
<dbReference type="GO" id="GO:0015833">
    <property type="term" value="P:peptide transport"/>
    <property type="evidence" value="ECO:0007669"/>
    <property type="project" value="InterPro"/>
</dbReference>
<evidence type="ECO:0000256" key="1">
    <source>
        <dbReference type="ARBA" id="ARBA00005417"/>
    </source>
</evidence>
<evidence type="ECO:0000256" key="3">
    <source>
        <dbReference type="ARBA" id="ARBA00022741"/>
    </source>
</evidence>
<evidence type="ECO:0000256" key="2">
    <source>
        <dbReference type="ARBA" id="ARBA00022448"/>
    </source>
</evidence>
<dbReference type="OrthoDB" id="18209at2157"/>
<dbReference type="GO" id="GO:0016887">
    <property type="term" value="F:ATP hydrolysis activity"/>
    <property type="evidence" value="ECO:0007669"/>
    <property type="project" value="InterPro"/>
</dbReference>
<dbReference type="Proteomes" id="UP000443423">
    <property type="component" value="Unassembled WGS sequence"/>
</dbReference>
<keyword evidence="2" id="KW-0813">Transport</keyword>
<dbReference type="AlphaFoldDB" id="A0A6A8G549"/>
<dbReference type="SUPFAM" id="SSF52540">
    <property type="entry name" value="P-loop containing nucleoside triphosphate hydrolases"/>
    <property type="match status" value="1"/>
</dbReference>
<dbReference type="InterPro" id="IPR013563">
    <property type="entry name" value="Oligopep_ABC_C"/>
</dbReference>
<dbReference type="NCBIfam" id="TIGR01727">
    <property type="entry name" value="oligo_HPY"/>
    <property type="match status" value="1"/>
</dbReference>
<dbReference type="PANTHER" id="PTHR43776">
    <property type="entry name" value="TRANSPORT ATP-BINDING PROTEIN"/>
    <property type="match status" value="1"/>
</dbReference>
<dbReference type="InterPro" id="IPR017871">
    <property type="entry name" value="ABC_transporter-like_CS"/>
</dbReference>
<evidence type="ECO:0000259" key="6">
    <source>
        <dbReference type="PROSITE" id="PS50893"/>
    </source>
</evidence>
<keyword evidence="4 7" id="KW-0067">ATP-binding</keyword>
<comment type="caution">
    <text evidence="7">The sequence shown here is derived from an EMBL/GenBank/DDBJ whole genome shotgun (WGS) entry which is preliminary data.</text>
</comment>
<dbReference type="PROSITE" id="PS50893">
    <property type="entry name" value="ABC_TRANSPORTER_2"/>
    <property type="match status" value="1"/>
</dbReference>
<dbReference type="GO" id="GO:0005524">
    <property type="term" value="F:ATP binding"/>
    <property type="evidence" value="ECO:0007669"/>
    <property type="project" value="UniProtKB-KW"/>
</dbReference>
<sequence>MPSDPLLSVRDLKKHYPITQGVLKKEVGRVKAVDGISFDVTPGETLGIVGESGCGKSTAAASLLRLEDPTGGAVVFDGDDITDYDDAGLKRFRRRAQMMFQDPSSSFDPRMSVGESVAEPLAIHGMRDRRRRRRIVENLLERVGLSASDFDRYPHEFSGGQKQRIALARALVLNPDLVVADEPVSALDVSIQAEIISLMRGLQAEFGLAIVFISHDLSVVREVCDRVAVMYLGEIVEIAETETLFDDPQHPYTRALISSIPTPDPARRDERVELSGDVPSPSNPPSGCRFHTRCPEVIPPEQFDLEQREWRHVLDLRLRIDKGIDVDDVRAFLVAEDVADAPEAVPDAAVERELRREFDVPDALSDRAAEETLSSGLSALVAGDLEQARRTLDEAFTTVCEREHPELERTASGSEPACHLATESVAIDPPANHD</sequence>
<gene>
    <name evidence="7" type="ORF">GJR99_03845</name>
</gene>
<evidence type="ECO:0000256" key="4">
    <source>
        <dbReference type="ARBA" id="ARBA00022840"/>
    </source>
</evidence>
<dbReference type="SMART" id="SM00382">
    <property type="entry name" value="AAA"/>
    <property type="match status" value="1"/>
</dbReference>
<evidence type="ECO:0000313" key="8">
    <source>
        <dbReference type="Proteomes" id="UP000443423"/>
    </source>
</evidence>
<reference evidence="7 8" key="1">
    <citation type="submission" date="2019-11" db="EMBL/GenBank/DDBJ databases">
        <title>Whole genome sequence of Haloferax sp. MBLA0078.</title>
        <authorList>
            <person name="Seo M.-J."/>
            <person name="Cho E.-S."/>
        </authorList>
    </citation>
    <scope>NUCLEOTIDE SEQUENCE [LARGE SCALE GENOMIC DNA]</scope>
    <source>
        <strain evidence="7 8">MBLA0078</strain>
    </source>
</reference>
<dbReference type="FunFam" id="3.40.50.300:FF:000016">
    <property type="entry name" value="Oligopeptide ABC transporter ATP-binding component"/>
    <property type="match status" value="1"/>
</dbReference>
<dbReference type="CDD" id="cd03257">
    <property type="entry name" value="ABC_NikE_OppD_transporters"/>
    <property type="match status" value="1"/>
</dbReference>
<feature type="domain" description="ABC transporter" evidence="6">
    <location>
        <begin position="7"/>
        <end position="257"/>
    </location>
</feature>
<organism evidence="7 8">
    <name type="scientific">Haloferax marinum</name>
    <dbReference type="NCBI Taxonomy" id="2666143"/>
    <lineage>
        <taxon>Archaea</taxon>
        <taxon>Methanobacteriati</taxon>
        <taxon>Methanobacteriota</taxon>
        <taxon>Stenosarchaea group</taxon>
        <taxon>Halobacteria</taxon>
        <taxon>Halobacteriales</taxon>
        <taxon>Haloferacaceae</taxon>
        <taxon>Haloferax</taxon>
    </lineage>
</organism>
<keyword evidence="8" id="KW-1185">Reference proteome</keyword>
<feature type="region of interest" description="Disordered" evidence="5">
    <location>
        <begin position="256"/>
        <end position="289"/>
    </location>
</feature>
<accession>A0A6A8G549</accession>
<evidence type="ECO:0000256" key="5">
    <source>
        <dbReference type="SAM" id="MobiDB-lite"/>
    </source>
</evidence>
<dbReference type="GO" id="GO:0055085">
    <property type="term" value="P:transmembrane transport"/>
    <property type="evidence" value="ECO:0007669"/>
    <property type="project" value="UniProtKB-ARBA"/>
</dbReference>
<dbReference type="InterPro" id="IPR003593">
    <property type="entry name" value="AAA+_ATPase"/>
</dbReference>
<dbReference type="RefSeq" id="WP_151109448.1">
    <property type="nucleotide sequence ID" value="NZ_WKJQ01000001.1"/>
</dbReference>
<dbReference type="Pfam" id="PF00005">
    <property type="entry name" value="ABC_tran"/>
    <property type="match status" value="1"/>
</dbReference>